<accession>A0A1J5QSF4</accession>
<gene>
    <name evidence="3" type="ORF">GALL_315790</name>
</gene>
<dbReference type="AlphaFoldDB" id="A0A1J5QSF4"/>
<sequence length="54" mass="5867">MENAKQLQAKLAEHGIPSHTETRVQIGPFKTRAEADQAKEKLKTLGISGVIAPK</sequence>
<dbReference type="GO" id="GO:0042834">
    <property type="term" value="F:peptidoglycan binding"/>
    <property type="evidence" value="ECO:0007669"/>
    <property type="project" value="InterPro"/>
</dbReference>
<evidence type="ECO:0000259" key="2">
    <source>
        <dbReference type="PROSITE" id="PS51724"/>
    </source>
</evidence>
<comment type="caution">
    <text evidence="3">The sequence shown here is derived from an EMBL/GenBank/DDBJ whole genome shotgun (WGS) entry which is preliminary data.</text>
</comment>
<dbReference type="Gene3D" id="3.30.70.1070">
    <property type="entry name" value="Sporulation related repeat"/>
    <property type="match status" value="1"/>
</dbReference>
<dbReference type="PROSITE" id="PS51724">
    <property type="entry name" value="SPOR"/>
    <property type="match status" value="1"/>
</dbReference>
<protein>
    <submittedName>
        <fullName evidence="3">Cell division protein FtsN</fullName>
    </submittedName>
</protein>
<dbReference type="Pfam" id="PF05036">
    <property type="entry name" value="SPOR"/>
    <property type="match status" value="1"/>
</dbReference>
<dbReference type="InterPro" id="IPR036680">
    <property type="entry name" value="SPOR-like_sf"/>
</dbReference>
<reference evidence="3" key="1">
    <citation type="submission" date="2016-10" db="EMBL/GenBank/DDBJ databases">
        <title>Sequence of Gallionella enrichment culture.</title>
        <authorList>
            <person name="Poehlein A."/>
            <person name="Muehling M."/>
            <person name="Daniel R."/>
        </authorList>
    </citation>
    <scope>NUCLEOTIDE SEQUENCE</scope>
</reference>
<feature type="region of interest" description="Disordered" evidence="1">
    <location>
        <begin position="1"/>
        <end position="21"/>
    </location>
</feature>
<proteinExistence type="predicted"/>
<keyword evidence="3" id="KW-0131">Cell cycle</keyword>
<feature type="domain" description="SPOR" evidence="2">
    <location>
        <begin position="1"/>
        <end position="54"/>
    </location>
</feature>
<name>A0A1J5QSF4_9ZZZZ</name>
<dbReference type="EMBL" id="MLJW01000471">
    <property type="protein sequence ID" value="OIQ86585.1"/>
    <property type="molecule type" value="Genomic_DNA"/>
</dbReference>
<organism evidence="3">
    <name type="scientific">mine drainage metagenome</name>
    <dbReference type="NCBI Taxonomy" id="410659"/>
    <lineage>
        <taxon>unclassified sequences</taxon>
        <taxon>metagenomes</taxon>
        <taxon>ecological metagenomes</taxon>
    </lineage>
</organism>
<dbReference type="SUPFAM" id="SSF110997">
    <property type="entry name" value="Sporulation related repeat"/>
    <property type="match status" value="1"/>
</dbReference>
<keyword evidence="3" id="KW-0132">Cell division</keyword>
<dbReference type="GO" id="GO:0051301">
    <property type="term" value="P:cell division"/>
    <property type="evidence" value="ECO:0007669"/>
    <property type="project" value="UniProtKB-KW"/>
</dbReference>
<dbReference type="InterPro" id="IPR007730">
    <property type="entry name" value="SPOR-like_dom"/>
</dbReference>
<evidence type="ECO:0000256" key="1">
    <source>
        <dbReference type="SAM" id="MobiDB-lite"/>
    </source>
</evidence>
<evidence type="ECO:0000313" key="3">
    <source>
        <dbReference type="EMBL" id="OIQ86585.1"/>
    </source>
</evidence>